<gene>
    <name evidence="1" type="ORF">H9892_06015</name>
</gene>
<evidence type="ECO:0000313" key="1">
    <source>
        <dbReference type="EMBL" id="HIW02877.1"/>
    </source>
</evidence>
<dbReference type="AlphaFoldDB" id="A0A9D1PZZ2"/>
<name>A0A9D1PZZ2_9FIRM</name>
<dbReference type="Proteomes" id="UP000823990">
    <property type="component" value="Unassembled WGS sequence"/>
</dbReference>
<comment type="caution">
    <text evidence="1">The sequence shown here is derived from an EMBL/GenBank/DDBJ whole genome shotgun (WGS) entry which is preliminary data.</text>
</comment>
<reference evidence="1" key="1">
    <citation type="journal article" date="2021" name="PeerJ">
        <title>Extensive microbial diversity within the chicken gut microbiome revealed by metagenomics and culture.</title>
        <authorList>
            <person name="Gilroy R."/>
            <person name="Ravi A."/>
            <person name="Getino M."/>
            <person name="Pursley I."/>
            <person name="Horton D.L."/>
            <person name="Alikhan N.F."/>
            <person name="Baker D."/>
            <person name="Gharbi K."/>
            <person name="Hall N."/>
            <person name="Watson M."/>
            <person name="Adriaenssens E.M."/>
            <person name="Foster-Nyarko E."/>
            <person name="Jarju S."/>
            <person name="Secka A."/>
            <person name="Antonio M."/>
            <person name="Oren A."/>
            <person name="Chaudhuri R.R."/>
            <person name="La Ragione R."/>
            <person name="Hildebrand F."/>
            <person name="Pallen M.J."/>
        </authorList>
    </citation>
    <scope>NUCLEOTIDE SEQUENCE</scope>
    <source>
        <strain evidence="1">12435</strain>
    </source>
</reference>
<protein>
    <submittedName>
        <fullName evidence="1">DUF4364 family protein</fullName>
    </submittedName>
</protein>
<dbReference type="Pfam" id="PF14277">
    <property type="entry name" value="DUF4364"/>
    <property type="match status" value="1"/>
</dbReference>
<dbReference type="EMBL" id="DXHS01000097">
    <property type="protein sequence ID" value="HIW02877.1"/>
    <property type="molecule type" value="Genomic_DNA"/>
</dbReference>
<evidence type="ECO:0000313" key="2">
    <source>
        <dbReference type="Proteomes" id="UP000823990"/>
    </source>
</evidence>
<proteinExistence type="predicted"/>
<organism evidence="1 2">
    <name type="scientific">Candidatus Protoclostridium stercorigallinarum</name>
    <dbReference type="NCBI Taxonomy" id="2838741"/>
    <lineage>
        <taxon>Bacteria</taxon>
        <taxon>Bacillati</taxon>
        <taxon>Bacillota</taxon>
        <taxon>Clostridia</taxon>
        <taxon>Candidatus Protoclostridium</taxon>
    </lineage>
</organism>
<sequence>MEIDDNNLVNKLIILFIFDKMGMPVTEKTLLEMCASRNNWINYMESIECLGELVDAGFVFRATSERSEYYTITTSGRECLDSFFTRIPASKRTEIADYIKDNRMMYKRAQEYFRGYYKNDDGSYTVHLKILDPLRTTMELKLNVANRAVAKTVYNKWDSSAAEVYSMIYEKLID</sequence>
<accession>A0A9D1PZZ2</accession>
<dbReference type="InterPro" id="IPR025374">
    <property type="entry name" value="DUF4364"/>
</dbReference>
<reference evidence="1" key="2">
    <citation type="submission" date="2021-04" db="EMBL/GenBank/DDBJ databases">
        <authorList>
            <person name="Gilroy R."/>
        </authorList>
    </citation>
    <scope>NUCLEOTIDE SEQUENCE</scope>
    <source>
        <strain evidence="1">12435</strain>
    </source>
</reference>